<comment type="similarity">
    <text evidence="1">Belongs to the short-chain dehydrogenases/reductases (SDR) family.</text>
</comment>
<dbReference type="RefSeq" id="XP_018060731.1">
    <property type="nucleotide sequence ID" value="XM_018220993.1"/>
</dbReference>
<dbReference type="InterPro" id="IPR002347">
    <property type="entry name" value="SDR_fam"/>
</dbReference>
<evidence type="ECO:0000256" key="2">
    <source>
        <dbReference type="ARBA" id="ARBA00022857"/>
    </source>
</evidence>
<dbReference type="EMBL" id="KQ947447">
    <property type="protein sequence ID" value="KUJ06376.1"/>
    <property type="molecule type" value="Genomic_DNA"/>
</dbReference>
<dbReference type="GeneID" id="28830719"/>
<dbReference type="SUPFAM" id="SSF51735">
    <property type="entry name" value="NAD(P)-binding Rossmann-fold domains"/>
    <property type="match status" value="1"/>
</dbReference>
<dbReference type="PRINTS" id="PR00081">
    <property type="entry name" value="GDHRDH"/>
</dbReference>
<dbReference type="Pfam" id="PF00106">
    <property type="entry name" value="adh_short"/>
    <property type="match status" value="1"/>
</dbReference>
<gene>
    <name evidence="4" type="ORF">LY89DRAFT_743856</name>
</gene>
<evidence type="ECO:0000313" key="5">
    <source>
        <dbReference type="Proteomes" id="UP000070700"/>
    </source>
</evidence>
<protein>
    <submittedName>
        <fullName evidence="4">NAD(P)-binding protein</fullName>
    </submittedName>
</protein>
<dbReference type="FunCoup" id="A0A132B1W8">
    <property type="interactions" value="292"/>
</dbReference>
<evidence type="ECO:0000313" key="4">
    <source>
        <dbReference type="EMBL" id="KUJ06376.1"/>
    </source>
</evidence>
<evidence type="ECO:0000256" key="3">
    <source>
        <dbReference type="ARBA" id="ARBA00023002"/>
    </source>
</evidence>
<evidence type="ECO:0000256" key="1">
    <source>
        <dbReference type="ARBA" id="ARBA00006484"/>
    </source>
</evidence>
<dbReference type="KEGG" id="psco:LY89DRAFT_743856"/>
<name>A0A132B1W8_MOLSC</name>
<keyword evidence="3" id="KW-0560">Oxidoreductase</keyword>
<reference evidence="4 5" key="1">
    <citation type="submission" date="2015-10" db="EMBL/GenBank/DDBJ databases">
        <title>Full genome of DAOMC 229536 Phialocephala scopiformis, a fungal endophyte of spruce producing the potent anti-insectan compound rugulosin.</title>
        <authorList>
            <consortium name="DOE Joint Genome Institute"/>
            <person name="Walker A.K."/>
            <person name="Frasz S.L."/>
            <person name="Seifert K.A."/>
            <person name="Miller J.D."/>
            <person name="Mondo S.J."/>
            <person name="Labutti K."/>
            <person name="Lipzen A."/>
            <person name="Dockter R."/>
            <person name="Kennedy M."/>
            <person name="Grigoriev I.V."/>
            <person name="Spatafora J.W."/>
        </authorList>
    </citation>
    <scope>NUCLEOTIDE SEQUENCE [LARGE SCALE GENOMIC DNA]</scope>
    <source>
        <strain evidence="4 5">CBS 120377</strain>
    </source>
</reference>
<dbReference type="Proteomes" id="UP000070700">
    <property type="component" value="Unassembled WGS sequence"/>
</dbReference>
<dbReference type="PANTHER" id="PTHR24320">
    <property type="entry name" value="RETINOL DEHYDROGENASE"/>
    <property type="match status" value="1"/>
</dbReference>
<keyword evidence="5" id="KW-1185">Reference proteome</keyword>
<accession>A0A132B1W8</accession>
<organism evidence="4 5">
    <name type="scientific">Mollisia scopiformis</name>
    <name type="common">Conifer needle endophyte fungus</name>
    <name type="synonym">Phialocephala scopiformis</name>
    <dbReference type="NCBI Taxonomy" id="149040"/>
    <lineage>
        <taxon>Eukaryota</taxon>
        <taxon>Fungi</taxon>
        <taxon>Dikarya</taxon>
        <taxon>Ascomycota</taxon>
        <taxon>Pezizomycotina</taxon>
        <taxon>Leotiomycetes</taxon>
        <taxon>Helotiales</taxon>
        <taxon>Mollisiaceae</taxon>
        <taxon>Mollisia</taxon>
    </lineage>
</organism>
<dbReference type="AlphaFoldDB" id="A0A132B1W8"/>
<keyword evidence="2" id="KW-0521">NADP</keyword>
<dbReference type="PANTHER" id="PTHR24320:SF236">
    <property type="entry name" value="SHORT-CHAIN DEHYDROGENASE-RELATED"/>
    <property type="match status" value="1"/>
</dbReference>
<dbReference type="InterPro" id="IPR036291">
    <property type="entry name" value="NAD(P)-bd_dom_sf"/>
</dbReference>
<dbReference type="GO" id="GO:0016491">
    <property type="term" value="F:oxidoreductase activity"/>
    <property type="evidence" value="ECO:0007669"/>
    <property type="project" value="UniProtKB-KW"/>
</dbReference>
<dbReference type="Gene3D" id="3.40.50.720">
    <property type="entry name" value="NAD(P)-binding Rossmann-like Domain"/>
    <property type="match status" value="1"/>
</dbReference>
<proteinExistence type="inferred from homology"/>
<dbReference type="OrthoDB" id="191139at2759"/>
<sequence>MTKSSTFDASALPDLTGRVVLITGGHSGLGLATTTALASKNAKVYIATRSITKAEAAIQEIKNNNPNAQVEIVELDLGDLRSVKKGAEDFLQRETSLHILINNAGIMCPPFSLTPQGHETQLQTNHLAHHLLTTLLLPLLFKTASTSPPRTVRVLNVSSDAHRKLAPKTGISFSDMNLTDKSPWTRYGHSKLCNVLHSLSLAEKYGNQNLLSLSLHPGTVKTNLSHGPRTSTPLYALIQPLIEWGAPGPTEGCANILWCATSDSVRDDDNGMYFEPVGKRGGVGRHGRDAVMAGRLWEWSQGVLERGGFL</sequence>
<dbReference type="InParanoid" id="A0A132B1W8"/>